<evidence type="ECO:0000313" key="2">
    <source>
        <dbReference type="EMBL" id="MCK8787711.1"/>
    </source>
</evidence>
<dbReference type="Gene3D" id="2.60.120.10">
    <property type="entry name" value="Jelly Rolls"/>
    <property type="match status" value="1"/>
</dbReference>
<dbReference type="EMBL" id="JALPRX010000139">
    <property type="protein sequence ID" value="MCK8787711.1"/>
    <property type="molecule type" value="Genomic_DNA"/>
</dbReference>
<dbReference type="InterPro" id="IPR013096">
    <property type="entry name" value="Cupin_2"/>
</dbReference>
<dbReference type="Proteomes" id="UP001139516">
    <property type="component" value="Unassembled WGS sequence"/>
</dbReference>
<evidence type="ECO:0000259" key="1">
    <source>
        <dbReference type="Pfam" id="PF07883"/>
    </source>
</evidence>
<dbReference type="Pfam" id="PF07883">
    <property type="entry name" value="Cupin_2"/>
    <property type="match status" value="1"/>
</dbReference>
<dbReference type="SUPFAM" id="SSF51182">
    <property type="entry name" value="RmlC-like cupins"/>
    <property type="match status" value="1"/>
</dbReference>
<name>A0A9X1YKK9_9PROT</name>
<dbReference type="InterPro" id="IPR011051">
    <property type="entry name" value="RmlC_Cupin_sf"/>
</dbReference>
<evidence type="ECO:0000313" key="3">
    <source>
        <dbReference type="Proteomes" id="UP001139516"/>
    </source>
</evidence>
<feature type="domain" description="Cupin type-2" evidence="1">
    <location>
        <begin position="23"/>
        <end position="73"/>
    </location>
</feature>
<accession>A0A9X1YKK9</accession>
<reference evidence="2" key="1">
    <citation type="submission" date="2022-04" db="EMBL/GenBank/DDBJ databases">
        <title>Roseomonas acroporae sp. nov., isolated from coral Acropora digitifera.</title>
        <authorList>
            <person name="Sun H."/>
        </authorList>
    </citation>
    <scope>NUCLEOTIDE SEQUENCE</scope>
    <source>
        <strain evidence="2">NAR14</strain>
    </source>
</reference>
<proteinExistence type="predicted"/>
<dbReference type="RefSeq" id="WP_248669761.1">
    <property type="nucleotide sequence ID" value="NZ_JALPRX010000139.1"/>
</dbReference>
<gene>
    <name evidence="2" type="ORF">M0638_25430</name>
</gene>
<sequence>MDATAFEAALGRDGFTGVEVKALEPGRATPPHAHPFEVRALVLDGDITLTVDGRQDRYGAGQVFTMAAGHPHAETVGPDGVRYLVGRRAAAA</sequence>
<dbReference type="AlphaFoldDB" id="A0A9X1YKK9"/>
<dbReference type="InterPro" id="IPR014710">
    <property type="entry name" value="RmlC-like_jellyroll"/>
</dbReference>
<organism evidence="2 3">
    <name type="scientific">Roseomonas acroporae</name>
    <dbReference type="NCBI Taxonomy" id="2937791"/>
    <lineage>
        <taxon>Bacteria</taxon>
        <taxon>Pseudomonadati</taxon>
        <taxon>Pseudomonadota</taxon>
        <taxon>Alphaproteobacteria</taxon>
        <taxon>Acetobacterales</taxon>
        <taxon>Roseomonadaceae</taxon>
        <taxon>Roseomonas</taxon>
    </lineage>
</organism>
<comment type="caution">
    <text evidence="2">The sequence shown here is derived from an EMBL/GenBank/DDBJ whole genome shotgun (WGS) entry which is preliminary data.</text>
</comment>
<protein>
    <submittedName>
        <fullName evidence="2">Cupin domain-containing protein</fullName>
    </submittedName>
</protein>
<keyword evidence="3" id="KW-1185">Reference proteome</keyword>